<accession>A0AAV9UBP7</accession>
<evidence type="ECO:0000313" key="1">
    <source>
        <dbReference type="EMBL" id="KAK6337611.1"/>
    </source>
</evidence>
<name>A0AAV9UBP7_9PEZI</name>
<gene>
    <name evidence="1" type="ORF">TWF730_003006</name>
</gene>
<reference evidence="1 2" key="1">
    <citation type="submission" date="2019-10" db="EMBL/GenBank/DDBJ databases">
        <authorList>
            <person name="Palmer J.M."/>
        </authorList>
    </citation>
    <scope>NUCLEOTIDE SEQUENCE [LARGE SCALE GENOMIC DNA]</scope>
    <source>
        <strain evidence="1 2">TWF730</strain>
    </source>
</reference>
<dbReference type="Proteomes" id="UP001373714">
    <property type="component" value="Unassembled WGS sequence"/>
</dbReference>
<comment type="caution">
    <text evidence="1">The sequence shown here is derived from an EMBL/GenBank/DDBJ whole genome shotgun (WGS) entry which is preliminary data.</text>
</comment>
<keyword evidence="2" id="KW-1185">Reference proteome</keyword>
<evidence type="ECO:0000313" key="2">
    <source>
        <dbReference type="Proteomes" id="UP001373714"/>
    </source>
</evidence>
<organism evidence="1 2">
    <name type="scientific">Orbilia blumenaviensis</name>
    <dbReference type="NCBI Taxonomy" id="1796055"/>
    <lineage>
        <taxon>Eukaryota</taxon>
        <taxon>Fungi</taxon>
        <taxon>Dikarya</taxon>
        <taxon>Ascomycota</taxon>
        <taxon>Pezizomycotina</taxon>
        <taxon>Orbiliomycetes</taxon>
        <taxon>Orbiliales</taxon>
        <taxon>Orbiliaceae</taxon>
        <taxon>Orbilia</taxon>
    </lineage>
</organism>
<dbReference type="EMBL" id="JAVHNS010000013">
    <property type="protein sequence ID" value="KAK6337611.1"/>
    <property type="molecule type" value="Genomic_DNA"/>
</dbReference>
<protein>
    <submittedName>
        <fullName evidence="1">Uncharacterized protein</fullName>
    </submittedName>
</protein>
<sequence>MINAIEGFDGIEGLDERRVMAVRGMEEDEMERKRMVVVVMKGRRDGCGCAGVEEKYVAGNELCCWLRGSIDLAARDVRVAVG</sequence>
<dbReference type="AlphaFoldDB" id="A0AAV9UBP7"/>
<proteinExistence type="predicted"/>